<evidence type="ECO:0008006" key="3">
    <source>
        <dbReference type="Google" id="ProtNLM"/>
    </source>
</evidence>
<gene>
    <name evidence="2" type="ORF">TM448A01300_0005</name>
</gene>
<sequence>MSLHITDKNNFIVDKECERNPLWHEGLNIYVKETKKTYVIRNREFILINEKGDKGDSIKGDKGDKGNTGDKGKDGYTPKKNIDYFDGVTTIVYTATTATG</sequence>
<protein>
    <recommendedName>
        <fullName evidence="3">Major tropism determinant N-terminal domain-containing protein</fullName>
    </recommendedName>
</protein>
<reference evidence="2" key="1">
    <citation type="submission" date="2020-03" db="EMBL/GenBank/DDBJ databases">
        <title>The deep terrestrial virosphere.</title>
        <authorList>
            <person name="Holmfeldt K."/>
            <person name="Nilsson E."/>
            <person name="Simone D."/>
            <person name="Lopez-Fernandez M."/>
            <person name="Wu X."/>
            <person name="de Brujin I."/>
            <person name="Lundin D."/>
            <person name="Andersson A."/>
            <person name="Bertilsson S."/>
            <person name="Dopson M."/>
        </authorList>
    </citation>
    <scope>NUCLEOTIDE SEQUENCE</scope>
    <source>
        <strain evidence="2">TM448A01300</strain>
    </source>
</reference>
<accession>A0A6H1ZP90</accession>
<feature type="region of interest" description="Disordered" evidence="1">
    <location>
        <begin position="52"/>
        <end position="75"/>
    </location>
</feature>
<dbReference type="AlphaFoldDB" id="A0A6H1ZP90"/>
<name>A0A6H1ZP90_9ZZZZ</name>
<proteinExistence type="predicted"/>
<dbReference type="EMBL" id="MT144131">
    <property type="protein sequence ID" value="QJA49328.1"/>
    <property type="molecule type" value="Genomic_DNA"/>
</dbReference>
<organism evidence="2">
    <name type="scientific">viral metagenome</name>
    <dbReference type="NCBI Taxonomy" id="1070528"/>
    <lineage>
        <taxon>unclassified sequences</taxon>
        <taxon>metagenomes</taxon>
        <taxon>organismal metagenomes</taxon>
    </lineage>
</organism>
<evidence type="ECO:0000313" key="2">
    <source>
        <dbReference type="EMBL" id="QJA49328.1"/>
    </source>
</evidence>
<evidence type="ECO:0000256" key="1">
    <source>
        <dbReference type="SAM" id="MobiDB-lite"/>
    </source>
</evidence>